<evidence type="ECO:0000256" key="1">
    <source>
        <dbReference type="SAM" id="Coils"/>
    </source>
</evidence>
<sequence length="1152" mass="132865">GKFIKMDREKTGTVIALNVFSNRSTPLPIITYTDFNPSKYSLESATALYRDINNTHKLPGNQKCANEIQLVAELSHFPRNASHSGENGESDKQLLDREKSMWLTRRRKEKHAVAVDEWRTQLTRIREDCEHEIAETCRVAAEQFVSSRRVADQIMTTLSQQERNSPPFACLEEARIKIEQFTSDRDSNINWLHRSLKEAESRRLEMIKTAICQLKTKLPTCSHLPPIQVQNIICNEASQINHMLVLNHRRIAQLVGNLKMETAVVTYRLQSEWEEYYKNWQQSNTTKLIDQFRDSAQKRIDVCPVTVQALLSQLSKEFARILMSRDQILQDFRMNFRLFAEAPEKTEDCLSDLQNLQNLLVVIFPEYLEKIFKAFAEEVDKMRQELRILKETLLGEKFVNDEECLEALVNELGQTVMGKVKMRAEGSLAYLEIAFGWIVATNQKHFLDPIVKFITELTRLWRTSGCEGLRLQQTDYGKELSAKRAANREKVDQQEIRLGQVIDDLRRADNEAAVEQLLEEALGMLRNIEILREQHHKSVLDFLNQYPAQVAKALLQVHKDICQFFGVHRCAQAEIPPKLQKNLESLPPIFEKYFGFSDPKTPRRRYTSQEITNFTLTPTAVFYTMTEEEIRREVNARERKAYTTGFQPLNRPDSARKKELPLGLLSAGLVADFSDMPRLAWLLPASTKKMQFARMVQTPPVPITNDSASSPIVCSFPTTEDQMYPEALKEFPIIEPTVLHNLVKQFKRNVRENCLLVLDQWMTECIKEAEERVLQEVSDEKSAYILQSRILGPREARIREDVADVRKFELEEHRHRMLRHRISIEEAIEEDIKQKLPSLKTTLESLENKIRRIFEKETLSLSSHSNTEIMQRLQLQMNQIAISHMNEVRKILSDFREAFEKRAQCLRNANVAFLKACRLFSEDGNFSAGECSTFSEELQQLTDKLTQAEVEVLGHLETGEREQKELTEQLLHNFSDTFRVHLTDLIYLEGMARCLRRAQTQIKAEIADSSSQGRKLQEHLDVMEEGMRELCQLPTFLPSEKKEPLNSILHAYSELVMGAGHRCVYLGCLKMQPSVDQDQVNTKRDTQVDSQKRPSKHGKSLTWAQMGDGAERQAHLAKLAKQVRTSVSRAGRPAHDDSSVKLLQALLRDSKT</sequence>
<feature type="coiled-coil region" evidence="1">
    <location>
        <begin position="810"/>
        <end position="856"/>
    </location>
</feature>
<gene>
    <name evidence="4" type="ORF">TR121637</name>
</gene>
<dbReference type="AlphaFoldDB" id="A0A0X3PVD6"/>
<dbReference type="EMBL" id="GEEE01007404">
    <property type="protein sequence ID" value="JAP55821.1"/>
    <property type="molecule type" value="Transcribed_RNA"/>
</dbReference>
<dbReference type="InterPro" id="IPR028089">
    <property type="entry name" value="DUF4455"/>
</dbReference>
<dbReference type="GO" id="GO:0071939">
    <property type="term" value="P:vitamin A import into cell"/>
    <property type="evidence" value="ECO:0007669"/>
    <property type="project" value="TreeGrafter"/>
</dbReference>
<evidence type="ECO:0000313" key="4">
    <source>
        <dbReference type="EMBL" id="JAP55821.1"/>
    </source>
</evidence>
<dbReference type="GO" id="GO:0005886">
    <property type="term" value="C:plasma membrane"/>
    <property type="evidence" value="ECO:0007669"/>
    <property type="project" value="TreeGrafter"/>
</dbReference>
<feature type="domain" description="DUF4455" evidence="3">
    <location>
        <begin position="105"/>
        <end position="572"/>
    </location>
</feature>
<feature type="non-terminal residue" evidence="4">
    <location>
        <position position="1152"/>
    </location>
</feature>
<protein>
    <recommendedName>
        <fullName evidence="3">DUF4455 domain-containing protein</fullName>
    </recommendedName>
</protein>
<feature type="compositionally biased region" description="Basic and acidic residues" evidence="2">
    <location>
        <begin position="1081"/>
        <end position="1092"/>
    </location>
</feature>
<feature type="region of interest" description="Disordered" evidence="2">
    <location>
        <begin position="1079"/>
        <end position="1102"/>
    </location>
</feature>
<accession>A0A0X3PVD6</accession>
<dbReference type="PANTHER" id="PTHR21444:SF15">
    <property type="entry name" value="RECEPTOR FOR RETINOL UPTAKE STRA6"/>
    <property type="match status" value="1"/>
</dbReference>
<keyword evidence="1" id="KW-0175">Coiled coil</keyword>
<dbReference type="Pfam" id="PF14643">
    <property type="entry name" value="DUF4455"/>
    <property type="match status" value="1"/>
</dbReference>
<dbReference type="PANTHER" id="PTHR21444">
    <property type="entry name" value="COILED-COIL DOMAIN-CONTAINING PROTEIN 180"/>
    <property type="match status" value="1"/>
</dbReference>
<feature type="coiled-coil region" evidence="1">
    <location>
        <begin position="491"/>
        <end position="534"/>
    </location>
</feature>
<proteinExistence type="predicted"/>
<organism evidence="4">
    <name type="scientific">Schistocephalus solidus</name>
    <name type="common">Tapeworm</name>
    <dbReference type="NCBI Taxonomy" id="70667"/>
    <lineage>
        <taxon>Eukaryota</taxon>
        <taxon>Metazoa</taxon>
        <taxon>Spiralia</taxon>
        <taxon>Lophotrochozoa</taxon>
        <taxon>Platyhelminthes</taxon>
        <taxon>Cestoda</taxon>
        <taxon>Eucestoda</taxon>
        <taxon>Diphyllobothriidea</taxon>
        <taxon>Diphyllobothriidae</taxon>
        <taxon>Schistocephalus</taxon>
    </lineage>
</organism>
<evidence type="ECO:0000256" key="2">
    <source>
        <dbReference type="SAM" id="MobiDB-lite"/>
    </source>
</evidence>
<evidence type="ECO:0000259" key="3">
    <source>
        <dbReference type="Pfam" id="PF14643"/>
    </source>
</evidence>
<name>A0A0X3PVD6_SCHSO</name>
<feature type="non-terminal residue" evidence="4">
    <location>
        <position position="1"/>
    </location>
</feature>
<reference evidence="4" key="1">
    <citation type="submission" date="2016-01" db="EMBL/GenBank/DDBJ databases">
        <title>Reference transcriptome for the parasite Schistocephalus solidus: insights into the molecular evolution of parasitism.</title>
        <authorList>
            <person name="Hebert F.O."/>
            <person name="Grambauer S."/>
            <person name="Barber I."/>
            <person name="Landry C.R."/>
            <person name="Aubin-Horth N."/>
        </authorList>
    </citation>
    <scope>NUCLEOTIDE SEQUENCE</scope>
</reference>